<keyword evidence="1" id="KW-0732">Signal</keyword>
<dbReference type="PANTHER" id="PTHR30189:SF1">
    <property type="entry name" value="LPS-ASSEMBLY PROTEIN LPTD"/>
    <property type="match status" value="1"/>
</dbReference>
<dbReference type="InterPro" id="IPR020889">
    <property type="entry name" value="LipoPS_assembly_LptD"/>
</dbReference>
<dbReference type="InterPro" id="IPR050218">
    <property type="entry name" value="LptD"/>
</dbReference>
<sequence length="741" mass="84384">MTFNKKKTIQRPGCYSRKPYKKPLFLKSVALLSFLLLFIFTGYGTSFAGIGAIFDSEAPIEVTGDNVTYDNKQETYHATGSVVVVQEGTTLMADELFMDMKKGTASAVGNVFVTDAMGDTVEGEKLTANLNNDTAVIINGKLYFEEGTVSIYGSRLEQTDKQNYKGKNVKFTTCKCEKDETPAWYFASSSAKMKTDGYILAWNAYLKVKDKTILYTPVLIAPVGSDRKTGFLMPGFGSSNKQGSFIDNTFFWAISDHADASFFLDYKSKRGIGEGVEYRYYRTAESYGELYLYHFKEKDLDGLREFRSEANNLDRPLSASENRWQVKLRHNETLPGGFKLKADINVVSDDEYFLDFSKISKERSLESLESTVSLSKNWDRYSLTVQTRTYDNLLIEDDGAILQKIPEAIFTGSSQRILDSKFFFAFSSSFVNYERKYGNKGQRMDVRPRISLPLNPGGWFELTPSFGPRMTVYRVDDGTSGARYYGRGLYDFTTDLTTTFVKNYRPRLQGVKMLRHTIRPKITHTYIPNYDQSRLPSYDSIDRVAPANTVRYSLNSIVTGKFADSTKHEYLYMDIAQTYDIREGNGKSKRAAGDERPFSDVSGELILRPTIRTKIWSKGLYDPYEKWFESSDAQFSMSTRREDTFSLSYRYLRGTTRYLEAAALINLSPALYASYHDRYNFIDDRALERAFTFGYKHQCWGVEFAWKKRIEETLFLLTFTMKGIGAVFAPQTSLSGTGGGR</sequence>
<keyword evidence="2" id="KW-0472">Membrane</keyword>
<dbReference type="AlphaFoldDB" id="A0A3B0VDE5"/>
<dbReference type="PANTHER" id="PTHR30189">
    <property type="entry name" value="LPS-ASSEMBLY PROTEIN"/>
    <property type="match status" value="1"/>
</dbReference>
<dbReference type="GO" id="GO:0009279">
    <property type="term" value="C:cell outer membrane"/>
    <property type="evidence" value="ECO:0007669"/>
    <property type="project" value="InterPro"/>
</dbReference>
<dbReference type="GO" id="GO:1990351">
    <property type="term" value="C:transporter complex"/>
    <property type="evidence" value="ECO:0007669"/>
    <property type="project" value="TreeGrafter"/>
</dbReference>
<dbReference type="Pfam" id="PF03968">
    <property type="entry name" value="LptD_N"/>
    <property type="match status" value="1"/>
</dbReference>
<protein>
    <submittedName>
        <fullName evidence="6">Uncharacterized protein</fullName>
    </submittedName>
</protein>
<evidence type="ECO:0000259" key="4">
    <source>
        <dbReference type="Pfam" id="PF03968"/>
    </source>
</evidence>
<feature type="domain" description="LptD C-terminal" evidence="5">
    <location>
        <begin position="322"/>
        <end position="661"/>
    </location>
</feature>
<feature type="domain" description="Organic solvent tolerance-like N-terminal" evidence="4">
    <location>
        <begin position="61"/>
        <end position="163"/>
    </location>
</feature>
<evidence type="ECO:0000259" key="5">
    <source>
        <dbReference type="Pfam" id="PF04453"/>
    </source>
</evidence>
<evidence type="ECO:0000313" key="6">
    <source>
        <dbReference type="EMBL" id="VAW36942.1"/>
    </source>
</evidence>
<gene>
    <name evidence="6" type="ORF">MNBD_DELTA02-963</name>
</gene>
<organism evidence="6">
    <name type="scientific">hydrothermal vent metagenome</name>
    <dbReference type="NCBI Taxonomy" id="652676"/>
    <lineage>
        <taxon>unclassified sequences</taxon>
        <taxon>metagenomes</taxon>
        <taxon>ecological metagenomes</taxon>
    </lineage>
</organism>
<dbReference type="Gene3D" id="2.60.450.10">
    <property type="entry name" value="Lipopolysaccharide (LPS) transport protein A like domain"/>
    <property type="match status" value="1"/>
</dbReference>
<dbReference type="Pfam" id="PF04453">
    <property type="entry name" value="LptD"/>
    <property type="match status" value="1"/>
</dbReference>
<dbReference type="InterPro" id="IPR005653">
    <property type="entry name" value="OstA-like_N"/>
</dbReference>
<name>A0A3B0VDE5_9ZZZZ</name>
<reference evidence="6" key="1">
    <citation type="submission" date="2018-06" db="EMBL/GenBank/DDBJ databases">
        <authorList>
            <person name="Zhirakovskaya E."/>
        </authorList>
    </citation>
    <scope>NUCLEOTIDE SEQUENCE</scope>
</reference>
<dbReference type="InterPro" id="IPR007543">
    <property type="entry name" value="LptD_C"/>
</dbReference>
<dbReference type="HAMAP" id="MF_01411">
    <property type="entry name" value="LPS_assembly_LptD"/>
    <property type="match status" value="1"/>
</dbReference>
<keyword evidence="3" id="KW-0998">Cell outer membrane</keyword>
<dbReference type="EMBL" id="UOEZ01000047">
    <property type="protein sequence ID" value="VAW36942.1"/>
    <property type="molecule type" value="Genomic_DNA"/>
</dbReference>
<dbReference type="GO" id="GO:0043165">
    <property type="term" value="P:Gram-negative-bacterium-type cell outer membrane assembly"/>
    <property type="evidence" value="ECO:0007669"/>
    <property type="project" value="InterPro"/>
</dbReference>
<proteinExistence type="inferred from homology"/>
<accession>A0A3B0VDE5</accession>
<dbReference type="GO" id="GO:0015920">
    <property type="term" value="P:lipopolysaccharide transport"/>
    <property type="evidence" value="ECO:0007669"/>
    <property type="project" value="InterPro"/>
</dbReference>
<evidence type="ECO:0000256" key="3">
    <source>
        <dbReference type="ARBA" id="ARBA00023237"/>
    </source>
</evidence>
<evidence type="ECO:0000256" key="2">
    <source>
        <dbReference type="ARBA" id="ARBA00023136"/>
    </source>
</evidence>
<evidence type="ECO:0000256" key="1">
    <source>
        <dbReference type="ARBA" id="ARBA00022729"/>
    </source>
</evidence>